<proteinExistence type="predicted"/>
<feature type="non-terminal residue" evidence="1">
    <location>
        <position position="90"/>
    </location>
</feature>
<name>A0A383A5K8_9ZZZZ</name>
<organism evidence="1">
    <name type="scientific">marine metagenome</name>
    <dbReference type="NCBI Taxonomy" id="408172"/>
    <lineage>
        <taxon>unclassified sequences</taxon>
        <taxon>metagenomes</taxon>
        <taxon>ecological metagenomes</taxon>
    </lineage>
</organism>
<evidence type="ECO:0000313" key="1">
    <source>
        <dbReference type="EMBL" id="SVE02891.1"/>
    </source>
</evidence>
<dbReference type="EMBL" id="UINC01189273">
    <property type="protein sequence ID" value="SVE02891.1"/>
    <property type="molecule type" value="Genomic_DNA"/>
</dbReference>
<protein>
    <submittedName>
        <fullName evidence="1">Uncharacterized protein</fullName>
    </submittedName>
</protein>
<dbReference type="AlphaFoldDB" id="A0A383A5K8"/>
<reference evidence="1" key="1">
    <citation type="submission" date="2018-05" db="EMBL/GenBank/DDBJ databases">
        <authorList>
            <person name="Lanie J.A."/>
            <person name="Ng W.-L."/>
            <person name="Kazmierczak K.M."/>
            <person name="Andrzejewski T.M."/>
            <person name="Davidsen T.M."/>
            <person name="Wayne K.J."/>
            <person name="Tettelin H."/>
            <person name="Glass J.I."/>
            <person name="Rusch D."/>
            <person name="Podicherti R."/>
            <person name="Tsui H.-C.T."/>
            <person name="Winkler M.E."/>
        </authorList>
    </citation>
    <scope>NUCLEOTIDE SEQUENCE</scope>
</reference>
<accession>A0A383A5K8</accession>
<gene>
    <name evidence="1" type="ORF">METZ01_LOCUS455745</name>
</gene>
<sequence length="90" mass="10085">MGYINIHASKSDHLHTQKTAIPINDSYPIENQDLYFEDVSLKKNDLNINSDGASIKDINSGKTVFTFLGNVEVISEIVIIQCDKAILEFE</sequence>